<dbReference type="AlphaFoldDB" id="A0A382FM76"/>
<sequence>MLVDGCGLFGLPKHLNHRYHIYFDVHIGVRQVGQRYAGCRRSGRHKVGEARMQVALPEGLIRVPCVAGCVKSVDTHYMCKVQAELMEYAANIFHRQLGLCCNISLVGNTGILIEWHLTAEKHQIAASNPVSVGQVHG</sequence>
<accession>A0A382FM76</accession>
<dbReference type="EMBL" id="UINC01050464">
    <property type="protein sequence ID" value="SVB63454.1"/>
    <property type="molecule type" value="Genomic_DNA"/>
</dbReference>
<reference evidence="1" key="1">
    <citation type="submission" date="2018-05" db="EMBL/GenBank/DDBJ databases">
        <authorList>
            <person name="Lanie J.A."/>
            <person name="Ng W.-L."/>
            <person name="Kazmierczak K.M."/>
            <person name="Andrzejewski T.M."/>
            <person name="Davidsen T.M."/>
            <person name="Wayne K.J."/>
            <person name="Tettelin H."/>
            <person name="Glass J.I."/>
            <person name="Rusch D."/>
            <person name="Podicherti R."/>
            <person name="Tsui H.-C.T."/>
            <person name="Winkler M.E."/>
        </authorList>
    </citation>
    <scope>NUCLEOTIDE SEQUENCE</scope>
</reference>
<proteinExistence type="predicted"/>
<gene>
    <name evidence="1" type="ORF">METZ01_LOCUS216308</name>
</gene>
<feature type="non-terminal residue" evidence="1">
    <location>
        <position position="137"/>
    </location>
</feature>
<organism evidence="1">
    <name type="scientific">marine metagenome</name>
    <dbReference type="NCBI Taxonomy" id="408172"/>
    <lineage>
        <taxon>unclassified sequences</taxon>
        <taxon>metagenomes</taxon>
        <taxon>ecological metagenomes</taxon>
    </lineage>
</organism>
<evidence type="ECO:0000313" key="1">
    <source>
        <dbReference type="EMBL" id="SVB63454.1"/>
    </source>
</evidence>
<protein>
    <submittedName>
        <fullName evidence="1">Uncharacterized protein</fullName>
    </submittedName>
</protein>
<name>A0A382FM76_9ZZZZ</name>